<keyword evidence="6" id="KW-0228">DNA excision</keyword>
<comment type="caution">
    <text evidence="12">The sequence shown here is derived from an EMBL/GenBank/DDBJ whole genome shotgun (WGS) entry which is preliminary data.</text>
</comment>
<dbReference type="GO" id="GO:0005737">
    <property type="term" value="C:cytoplasm"/>
    <property type="evidence" value="ECO:0007669"/>
    <property type="project" value="UniProtKB-SubCell"/>
</dbReference>
<dbReference type="PANTHER" id="PTHR43152">
    <property type="entry name" value="UVRABC SYSTEM PROTEIN A"/>
    <property type="match status" value="1"/>
</dbReference>
<dbReference type="InterPro" id="IPR003439">
    <property type="entry name" value="ABC_transporter-like_ATP-bd"/>
</dbReference>
<evidence type="ECO:0000256" key="5">
    <source>
        <dbReference type="ARBA" id="ARBA00022763"/>
    </source>
</evidence>
<name>A0A9K3GKI8_9EUKA</name>
<proteinExistence type="predicted"/>
<evidence type="ECO:0000256" key="10">
    <source>
        <dbReference type="ARBA" id="ARBA00023204"/>
    </source>
</evidence>
<evidence type="ECO:0000256" key="2">
    <source>
        <dbReference type="ARBA" id="ARBA00022490"/>
    </source>
</evidence>
<dbReference type="GO" id="GO:0006281">
    <property type="term" value="P:DNA repair"/>
    <property type="evidence" value="ECO:0007669"/>
    <property type="project" value="UniProtKB-KW"/>
</dbReference>
<keyword evidence="7" id="KW-0067">ATP-binding</keyword>
<keyword evidence="4" id="KW-0547">Nucleotide-binding</keyword>
<dbReference type="GO" id="GO:0003677">
    <property type="term" value="F:DNA binding"/>
    <property type="evidence" value="ECO:0007669"/>
    <property type="project" value="UniProtKB-KW"/>
</dbReference>
<keyword evidence="10" id="KW-0234">DNA repair</keyword>
<keyword evidence="2" id="KW-0963">Cytoplasm</keyword>
<reference evidence="12 13" key="1">
    <citation type="journal article" date="2018" name="PLoS ONE">
        <title>The draft genome of Kipferlia bialata reveals reductive genome evolution in fornicate parasites.</title>
        <authorList>
            <person name="Tanifuji G."/>
            <person name="Takabayashi S."/>
            <person name="Kume K."/>
            <person name="Takagi M."/>
            <person name="Nakayama T."/>
            <person name="Kamikawa R."/>
            <person name="Inagaki Y."/>
            <person name="Hashimoto T."/>
        </authorList>
    </citation>
    <scope>NUCLEOTIDE SEQUENCE [LARGE SCALE GENOMIC DNA]</scope>
    <source>
        <strain evidence="12">NY0173</strain>
    </source>
</reference>
<protein>
    <recommendedName>
        <fullName evidence="11">ABC transporter domain-containing protein</fullName>
    </recommendedName>
</protein>
<evidence type="ECO:0000256" key="3">
    <source>
        <dbReference type="ARBA" id="ARBA00022737"/>
    </source>
</evidence>
<evidence type="ECO:0000256" key="8">
    <source>
        <dbReference type="ARBA" id="ARBA00022881"/>
    </source>
</evidence>
<sequence>MVSVNIVPRLIARVTCLIDLGLGYLSLNRSAPTLSGGEAQRLKMARQLGSSLSGMMYILDEPTAGLHSRDVASLCKYLHALKQGGNTLVVVEHDAAVVKEADWVIELGPGAGSNGGHLVFQGTVEQLKAAHTPTAHYLSNHPSSHRERRAPSEFLTLTRVSMHNVHNLSVSIPLHVLVGVAGVAGSGKSTLVTQILPKYHNVNIINQKGIMGSIRGNPVTYTNCFTHIRNAFARATGEKAGMFSFNSSGGCPNCKGTGTVAVEMSFLDKINLVCKECEGRRFTPSVLEYTLHGKNIHEVLCMTAADAVEFFRSNGAKKYNSIIRILSDMVRAGIGYITLGQPLTTLSGGESQRLKLSCALRVKAQEVLVLDEVSVGLHMKDVSVLLSLLHSLVDCGHSVIIIEHNPTVLAACDYLIEMGPEGGHGGGKVVAEGTPEHCAALDTPSAGYIREALE</sequence>
<dbReference type="InterPro" id="IPR027417">
    <property type="entry name" value="P-loop_NTPase"/>
</dbReference>
<dbReference type="Gene3D" id="3.40.50.300">
    <property type="entry name" value="P-loop containing nucleotide triphosphate hydrolases"/>
    <property type="match status" value="2"/>
</dbReference>
<keyword evidence="5" id="KW-0227">DNA damage</keyword>
<evidence type="ECO:0000256" key="1">
    <source>
        <dbReference type="ARBA" id="ARBA00004496"/>
    </source>
</evidence>
<evidence type="ECO:0000256" key="7">
    <source>
        <dbReference type="ARBA" id="ARBA00022840"/>
    </source>
</evidence>
<dbReference type="PANTHER" id="PTHR43152:SF1">
    <property type="entry name" value="UVRA PROTEIN"/>
    <property type="match status" value="1"/>
</dbReference>
<dbReference type="GO" id="GO:0016887">
    <property type="term" value="F:ATP hydrolysis activity"/>
    <property type="evidence" value="ECO:0007669"/>
    <property type="project" value="InterPro"/>
</dbReference>
<evidence type="ECO:0000256" key="6">
    <source>
        <dbReference type="ARBA" id="ARBA00022769"/>
    </source>
</evidence>
<evidence type="ECO:0000313" key="13">
    <source>
        <dbReference type="Proteomes" id="UP000265618"/>
    </source>
</evidence>
<dbReference type="EMBL" id="BDIP01002425">
    <property type="protein sequence ID" value="GIQ86277.1"/>
    <property type="molecule type" value="Genomic_DNA"/>
</dbReference>
<evidence type="ECO:0000256" key="9">
    <source>
        <dbReference type="ARBA" id="ARBA00023125"/>
    </source>
</evidence>
<feature type="domain" description="ABC transporter" evidence="11">
    <location>
        <begin position="166"/>
        <end position="373"/>
    </location>
</feature>
<dbReference type="GO" id="GO:0004518">
    <property type="term" value="F:nuclease activity"/>
    <property type="evidence" value="ECO:0007669"/>
    <property type="project" value="UniProtKB-KW"/>
</dbReference>
<evidence type="ECO:0000256" key="4">
    <source>
        <dbReference type="ARBA" id="ARBA00022741"/>
    </source>
</evidence>
<evidence type="ECO:0000259" key="11">
    <source>
        <dbReference type="Pfam" id="PF00005"/>
    </source>
</evidence>
<organism evidence="12 13">
    <name type="scientific">Kipferlia bialata</name>
    <dbReference type="NCBI Taxonomy" id="797122"/>
    <lineage>
        <taxon>Eukaryota</taxon>
        <taxon>Metamonada</taxon>
        <taxon>Carpediemonas-like organisms</taxon>
        <taxon>Kipferlia</taxon>
    </lineage>
</organism>
<comment type="subcellular location">
    <subcellularLocation>
        <location evidence="1">Cytoplasm</location>
    </subcellularLocation>
</comment>
<dbReference type="Gene3D" id="1.20.1580.10">
    <property type="entry name" value="ABC transporter ATPase like domain"/>
    <property type="match status" value="1"/>
</dbReference>
<dbReference type="AlphaFoldDB" id="A0A9K3GKI8"/>
<dbReference type="SUPFAM" id="SSF52540">
    <property type="entry name" value="P-loop containing nucleoside triphosphate hydrolases"/>
    <property type="match status" value="2"/>
</dbReference>
<dbReference type="GO" id="GO:0005524">
    <property type="term" value="F:ATP binding"/>
    <property type="evidence" value="ECO:0007669"/>
    <property type="project" value="UniProtKB-KW"/>
</dbReference>
<evidence type="ECO:0000313" key="12">
    <source>
        <dbReference type="EMBL" id="GIQ86277.1"/>
    </source>
</evidence>
<keyword evidence="9" id="KW-0238">DNA-binding</keyword>
<gene>
    <name evidence="12" type="ORF">KIPB_008103</name>
</gene>
<dbReference type="Proteomes" id="UP000265618">
    <property type="component" value="Unassembled WGS sequence"/>
</dbReference>
<dbReference type="PROSITE" id="PS00211">
    <property type="entry name" value="ABC_TRANSPORTER_1"/>
    <property type="match status" value="1"/>
</dbReference>
<dbReference type="OrthoDB" id="8121756at2759"/>
<keyword evidence="3" id="KW-0677">Repeat</keyword>
<accession>A0A9K3GKI8</accession>
<keyword evidence="8" id="KW-0267">Excision nuclease</keyword>
<keyword evidence="13" id="KW-1185">Reference proteome</keyword>
<dbReference type="InterPro" id="IPR017871">
    <property type="entry name" value="ABC_transporter-like_CS"/>
</dbReference>
<dbReference type="Pfam" id="PF00005">
    <property type="entry name" value="ABC_tran"/>
    <property type="match status" value="1"/>
</dbReference>